<dbReference type="InterPro" id="IPR024548">
    <property type="entry name" value="Cu2_monoox_C"/>
</dbReference>
<evidence type="ECO:0000256" key="7">
    <source>
        <dbReference type="ARBA" id="ARBA00023180"/>
    </source>
</evidence>
<name>A0A336L6B2_CULSO</name>
<dbReference type="GO" id="GO:0042420">
    <property type="term" value="P:dopamine catabolic process"/>
    <property type="evidence" value="ECO:0007669"/>
    <property type="project" value="TreeGrafter"/>
</dbReference>
<organism evidence="10">
    <name type="scientific">Culicoides sonorensis</name>
    <name type="common">Biting midge</name>
    <dbReference type="NCBI Taxonomy" id="179676"/>
    <lineage>
        <taxon>Eukaryota</taxon>
        <taxon>Metazoa</taxon>
        <taxon>Ecdysozoa</taxon>
        <taxon>Arthropoda</taxon>
        <taxon>Hexapoda</taxon>
        <taxon>Insecta</taxon>
        <taxon>Pterygota</taxon>
        <taxon>Neoptera</taxon>
        <taxon>Endopterygota</taxon>
        <taxon>Diptera</taxon>
        <taxon>Nematocera</taxon>
        <taxon>Chironomoidea</taxon>
        <taxon>Ceratopogonidae</taxon>
        <taxon>Ceratopogoninae</taxon>
        <taxon>Culicoides</taxon>
        <taxon>Monoculicoides</taxon>
    </lineage>
</organism>
<dbReference type="Pfam" id="PF03712">
    <property type="entry name" value="Cu2_monoox_C"/>
    <property type="match status" value="2"/>
</dbReference>
<dbReference type="InterPro" id="IPR008977">
    <property type="entry name" value="PHM/PNGase_F_dom_sf"/>
</dbReference>
<dbReference type="GO" id="GO:0004500">
    <property type="term" value="F:dopamine beta-monooxygenase activity"/>
    <property type="evidence" value="ECO:0007669"/>
    <property type="project" value="InterPro"/>
</dbReference>
<keyword evidence="7" id="KW-0325">Glycoprotein</keyword>
<dbReference type="GO" id="GO:0005615">
    <property type="term" value="C:extracellular space"/>
    <property type="evidence" value="ECO:0007669"/>
    <property type="project" value="TreeGrafter"/>
</dbReference>
<evidence type="ECO:0000259" key="8">
    <source>
        <dbReference type="Pfam" id="PF01082"/>
    </source>
</evidence>
<dbReference type="AlphaFoldDB" id="A0A336L6B2"/>
<dbReference type="InterPro" id="IPR014784">
    <property type="entry name" value="Cu2_ascorb_mOase-like_C"/>
</dbReference>
<dbReference type="PROSITE" id="PS00084">
    <property type="entry name" value="CU2_MONOOXYGENASE_1"/>
    <property type="match status" value="1"/>
</dbReference>
<feature type="domain" description="Copper type II ascorbate-dependent monooxygenase N-terminal" evidence="8">
    <location>
        <begin position="288"/>
        <end position="381"/>
    </location>
</feature>
<evidence type="ECO:0000256" key="1">
    <source>
        <dbReference type="ARBA" id="ARBA00010676"/>
    </source>
</evidence>
<evidence type="ECO:0000256" key="6">
    <source>
        <dbReference type="ARBA" id="ARBA00023157"/>
    </source>
</evidence>
<dbReference type="InterPro" id="IPR000945">
    <property type="entry name" value="DBH-like"/>
</dbReference>
<dbReference type="Gene3D" id="2.60.120.230">
    <property type="match status" value="2"/>
</dbReference>
<keyword evidence="4" id="KW-0186">Copper</keyword>
<dbReference type="VEuPathDB" id="VectorBase:CSON005435"/>
<accession>A0A336L6B2</accession>
<feature type="domain" description="Copper type II ascorbate-dependent monooxygenase N-terminal" evidence="8">
    <location>
        <begin position="1"/>
        <end position="86"/>
    </location>
</feature>
<dbReference type="FunFam" id="2.60.120.230:FF:000001">
    <property type="entry name" value="Monooxygenase, DBH-like 1"/>
    <property type="match status" value="2"/>
</dbReference>
<evidence type="ECO:0000256" key="5">
    <source>
        <dbReference type="ARBA" id="ARBA00023033"/>
    </source>
</evidence>
<dbReference type="PANTHER" id="PTHR10157">
    <property type="entry name" value="DOPAMINE BETA HYDROXYLASE RELATED"/>
    <property type="match status" value="1"/>
</dbReference>
<dbReference type="InterPro" id="IPR020611">
    <property type="entry name" value="Cu2_ascorb_mOase_CS-1"/>
</dbReference>
<dbReference type="GO" id="GO:0030667">
    <property type="term" value="C:secretory granule membrane"/>
    <property type="evidence" value="ECO:0007669"/>
    <property type="project" value="TreeGrafter"/>
</dbReference>
<reference evidence="10" key="1">
    <citation type="submission" date="2018-04" db="EMBL/GenBank/DDBJ databases">
        <authorList>
            <person name="Go L.Y."/>
            <person name="Mitchell J.A."/>
        </authorList>
    </citation>
    <scope>NUCLEOTIDE SEQUENCE</scope>
    <source>
        <tissue evidence="10">Whole organism</tissue>
    </source>
</reference>
<feature type="domain" description="Copper type II ascorbate-dependent monooxygenase C-terminal" evidence="9">
    <location>
        <begin position="106"/>
        <end position="260"/>
    </location>
</feature>
<dbReference type="SUPFAM" id="SSF49742">
    <property type="entry name" value="PHM/PNGase F"/>
    <property type="match status" value="4"/>
</dbReference>
<evidence type="ECO:0000256" key="2">
    <source>
        <dbReference type="ARBA" id="ARBA00022723"/>
    </source>
</evidence>
<protein>
    <submittedName>
        <fullName evidence="10">CSON005435 protein</fullName>
    </submittedName>
</protein>
<dbReference type="GO" id="GO:0042421">
    <property type="term" value="P:norepinephrine biosynthetic process"/>
    <property type="evidence" value="ECO:0007669"/>
    <property type="project" value="TreeGrafter"/>
</dbReference>
<keyword evidence="2" id="KW-0479">Metal-binding</keyword>
<evidence type="ECO:0000313" key="11">
    <source>
        <dbReference type="EMBL" id="SSX32802.1"/>
    </source>
</evidence>
<keyword evidence="5" id="KW-0503">Monooxygenase</keyword>
<evidence type="ECO:0000256" key="4">
    <source>
        <dbReference type="ARBA" id="ARBA00023008"/>
    </source>
</evidence>
<dbReference type="Pfam" id="PF01082">
    <property type="entry name" value="Cu2_monooxygen"/>
    <property type="match status" value="2"/>
</dbReference>
<dbReference type="Gene3D" id="2.60.120.310">
    <property type="entry name" value="Copper type II, ascorbate-dependent monooxygenase, N-terminal domain"/>
    <property type="match status" value="2"/>
</dbReference>
<sequence length="740" mass="83493">MTLFECDSYSGSDPNAWDVWGKTVGAVCNSDSLTPHDWNSCITPIATWGMGGSGQFLPEHVGIPIGGRDSVKYYMLEIHYDNPHSKRILDHSGFRIHYTKKLREHEGGMLITGITVSETQMIPPGQKLYRNLGICGPSCTGAVFPETGIKIVSTALHSHAAGQKMKLRHVRDGKELDRIVEDDNYNHNFQEIYQLANETTILPGDYIITDCAYETLKRKRPTLGGYSTKQEVCLAFITYYPRINLASCYSMTPVKEFFENFGVHGFYGINMTDVENSILYNSDLDASTKHPLIHHMTLFECDSYSGSDPNAWDVWGKTVGAVCNSDSLTPHDWNSCITPIATWGMGGSGQFLPEHVGIPIGGRDSVKYYMLEIHYDNPHSKRILDHSGFRIHYTKKLREHEGGMLITGITVSETQMIPPGQKLYRNLGICGPSCTGAVFPETGIKIVSTALHSHAAGQKMKLRHVRDGKELDRIVEDDNYNHNFQEIYQLANETTILPGDYIITDCAYETLKRKRPTLGGYSTKQEVCLAFITYYPRINLASCYSMTPVKEFFENFGVHGFYGINMTDVENSILYNSDLDAYTTSIVFPNFPPGGDLNDRENRIAIEALKHAKEFSEVTEEEIVYKNSTLNKLIISDPAEFHERTFLTHLYQLPWHEPLFTRRVEQAILTGKHMTFCRTSNESISVPPEIFTYPNFTSLVKPASHCPYQQYFELYSGSLHVTPLKTIMFAVTLTSLLLLH</sequence>
<feature type="domain" description="Copper type II ascorbate-dependent monooxygenase C-terminal" evidence="9">
    <location>
        <begin position="401"/>
        <end position="555"/>
    </location>
</feature>
<gene>
    <name evidence="10" type="primary">CSON005435</name>
</gene>
<keyword evidence="6" id="KW-1015">Disulfide bond</keyword>
<reference evidence="11" key="2">
    <citation type="submission" date="2018-07" db="EMBL/GenBank/DDBJ databases">
        <authorList>
            <person name="Quirk P.G."/>
            <person name="Krulwich T.A."/>
        </authorList>
    </citation>
    <scope>NUCLEOTIDE SEQUENCE</scope>
</reference>
<evidence type="ECO:0000313" key="10">
    <source>
        <dbReference type="EMBL" id="SSX13368.1"/>
    </source>
</evidence>
<dbReference type="PANTHER" id="PTHR10157:SF23">
    <property type="entry name" value="MOXD1 HOMOLOG 1"/>
    <property type="match status" value="1"/>
</dbReference>
<dbReference type="EMBL" id="UFQT01002157">
    <property type="protein sequence ID" value="SSX32802.1"/>
    <property type="molecule type" value="Genomic_DNA"/>
</dbReference>
<dbReference type="EMBL" id="UFQS01002157">
    <property type="protein sequence ID" value="SSX13368.1"/>
    <property type="molecule type" value="Genomic_DNA"/>
</dbReference>
<evidence type="ECO:0000256" key="3">
    <source>
        <dbReference type="ARBA" id="ARBA00023002"/>
    </source>
</evidence>
<proteinExistence type="inferred from homology"/>
<comment type="similarity">
    <text evidence="1">Belongs to the copper type II ascorbate-dependent monooxygenase family.</text>
</comment>
<dbReference type="GO" id="GO:0005507">
    <property type="term" value="F:copper ion binding"/>
    <property type="evidence" value="ECO:0007669"/>
    <property type="project" value="InterPro"/>
</dbReference>
<keyword evidence="3" id="KW-0560">Oxidoreductase</keyword>
<evidence type="ECO:0000259" key="9">
    <source>
        <dbReference type="Pfam" id="PF03712"/>
    </source>
</evidence>
<dbReference type="GO" id="GO:0006589">
    <property type="term" value="P:octopamine biosynthetic process"/>
    <property type="evidence" value="ECO:0007669"/>
    <property type="project" value="TreeGrafter"/>
</dbReference>
<dbReference type="InterPro" id="IPR000323">
    <property type="entry name" value="Cu2_ascorb_mOase_N"/>
</dbReference>
<dbReference type="InterPro" id="IPR036939">
    <property type="entry name" value="Cu2_ascorb_mOase_N_sf"/>
</dbReference>